<dbReference type="EMBL" id="ADVG01000005">
    <property type="protein sequence ID" value="EFH80310.1"/>
    <property type="molecule type" value="Genomic_DNA"/>
</dbReference>
<gene>
    <name evidence="1" type="ORF">Krac_0899</name>
</gene>
<evidence type="ECO:0000313" key="1">
    <source>
        <dbReference type="EMBL" id="EFH80310.1"/>
    </source>
</evidence>
<protein>
    <submittedName>
        <fullName evidence="1">Uncharacterized protein</fullName>
    </submittedName>
</protein>
<name>D6U5P9_KTERA</name>
<reference evidence="1 2" key="1">
    <citation type="journal article" date="2011" name="Stand. Genomic Sci.">
        <title>Non-contiguous finished genome sequence and contextual data of the filamentous soil bacterium Ktedonobacter racemifer type strain (SOSP1-21).</title>
        <authorList>
            <person name="Chang Y.J."/>
            <person name="Land M."/>
            <person name="Hauser L."/>
            <person name="Chertkov O."/>
            <person name="Del Rio T.G."/>
            <person name="Nolan M."/>
            <person name="Copeland A."/>
            <person name="Tice H."/>
            <person name="Cheng J.F."/>
            <person name="Lucas S."/>
            <person name="Han C."/>
            <person name="Goodwin L."/>
            <person name="Pitluck S."/>
            <person name="Ivanova N."/>
            <person name="Ovchinikova G."/>
            <person name="Pati A."/>
            <person name="Chen A."/>
            <person name="Palaniappan K."/>
            <person name="Mavromatis K."/>
            <person name="Liolios K."/>
            <person name="Brettin T."/>
            <person name="Fiebig A."/>
            <person name="Rohde M."/>
            <person name="Abt B."/>
            <person name="Goker M."/>
            <person name="Detter J.C."/>
            <person name="Woyke T."/>
            <person name="Bristow J."/>
            <person name="Eisen J.A."/>
            <person name="Markowitz V."/>
            <person name="Hugenholtz P."/>
            <person name="Kyrpides N.C."/>
            <person name="Klenk H.P."/>
            <person name="Lapidus A."/>
        </authorList>
    </citation>
    <scope>NUCLEOTIDE SEQUENCE [LARGE SCALE GENOMIC DNA]</scope>
    <source>
        <strain evidence="2">DSM 44963</strain>
    </source>
</reference>
<dbReference type="InParanoid" id="D6U5P9"/>
<comment type="caution">
    <text evidence="1">The sequence shown here is derived from an EMBL/GenBank/DDBJ whole genome shotgun (WGS) entry which is preliminary data.</text>
</comment>
<organism evidence="1 2">
    <name type="scientific">Ktedonobacter racemifer DSM 44963</name>
    <dbReference type="NCBI Taxonomy" id="485913"/>
    <lineage>
        <taxon>Bacteria</taxon>
        <taxon>Bacillati</taxon>
        <taxon>Chloroflexota</taxon>
        <taxon>Ktedonobacteria</taxon>
        <taxon>Ktedonobacterales</taxon>
        <taxon>Ktedonobacteraceae</taxon>
        <taxon>Ktedonobacter</taxon>
    </lineage>
</organism>
<dbReference type="Proteomes" id="UP000004508">
    <property type="component" value="Unassembled WGS sequence"/>
</dbReference>
<dbReference type="OrthoDB" id="150704at2"/>
<keyword evidence="2" id="KW-1185">Reference proteome</keyword>
<dbReference type="eggNOG" id="ENOG5033RSV">
    <property type="taxonomic scope" value="Bacteria"/>
</dbReference>
<proteinExistence type="predicted"/>
<accession>D6U5P9</accession>
<dbReference type="RefSeq" id="WP_007922812.1">
    <property type="nucleotide sequence ID" value="NZ_ADVG01000005.1"/>
</dbReference>
<evidence type="ECO:0000313" key="2">
    <source>
        <dbReference type="Proteomes" id="UP000004508"/>
    </source>
</evidence>
<sequence>MNSMIDSTVIIQTTSHSVPSTPSWFGEMVVIARYLQRMGVLAKISERVRFARRRFGRYEVIDFAAVLFGYAVSGERTLEAFYERVYPFAAAFMALFGRDRLPARSTLSRFLAALTAEAVEVLRAQFLEDLLGPQPDFEQQPCGLTDRAGNLWKVFDIDGTREAARQRALPQIPEQPVPQRRLRDVCAPGYTGRKRGEIVRTRTTVLQAHSYQWLGSFGHPGNGEYRKELRRAVGMIQSYLRAHQFPEERALLRLDGLYGTGAVLADLLGFAFVMRGKDYRLLDLPVVQTRLRLPADQQFSRPESNLVRTLYDCSDVTVGASGQHCRLVVATHRTGPTKNRIGIERDGLAYELFLTKLPQEAFTAADVVALYLHRGTFETTLSDEDTEQDPDRWCSHAACGQEAWQIVSQWVWNLRLELGHQLEPEPIRTTEFAPALPPAKEHTAPASGYAPAVVALPLKQDRFSGRDFALQPDGTLHCPARQTLSTTEERREADGSLRLVYAARISHCRGCGLREQCQWHGGNTQKPRRVSVLLHPLRVGSAALLWKDWSRRQHRRACMQLLRHQRVDMHLEPALQPSPTTSQPVLSRAQRAHSRLSWEVRLAYNALASTTGRCTITLFGVLEGFATSLGLFTASH</sequence>
<dbReference type="AlphaFoldDB" id="D6U5P9"/>